<sequence>MSEVNITDIREVLRNLAAEKGISFAAIAKEIGLSSGALSGFMNEKYVGDNERVESALSRWIEEQQYASELPETPEFIETQTASQIWTALRYARQMTCISIVCGNPGVGKTEAAREYCLRNDNVWMITASPSSASILECITELAEALGIDKAPRHKGPLVRTVRRRLSGTKGLIVIDEADHLGMEVLEELRLLQESACVGLVLMGNHNVYSNMTGVSRTVEFARLFSRIAKRVAINKTKKADVSAVAEAWHITSEEERTLLQEIAAKPGALRTLSHTLRLAAMTAHGAKKPLNETFIRKAYNDLNLDVDVSKLLRG</sequence>
<dbReference type="Gene3D" id="3.40.50.300">
    <property type="entry name" value="P-loop containing nucleotide triphosphate hydrolases"/>
    <property type="match status" value="1"/>
</dbReference>
<dbReference type="InterPro" id="IPR052026">
    <property type="entry name" value="ExeA_AAA_ATPase_DNA-bind"/>
</dbReference>
<dbReference type="Proteomes" id="UP000036305">
    <property type="component" value="Unassembled WGS sequence"/>
</dbReference>
<proteinExistence type="predicted"/>
<dbReference type="FunFam" id="3.40.50.300:FF:002149">
    <property type="entry name" value="DNA transposition protein (GpB)"/>
    <property type="match status" value="1"/>
</dbReference>
<dbReference type="InterPro" id="IPR049945">
    <property type="entry name" value="AAA_22"/>
</dbReference>
<dbReference type="InterPro" id="IPR027417">
    <property type="entry name" value="P-loop_NTPase"/>
</dbReference>
<dbReference type="SUPFAM" id="SSF47681">
    <property type="entry name" value="C-terminal domain of B transposition protein"/>
    <property type="match status" value="1"/>
</dbReference>
<gene>
    <name evidence="4" type="ORF">QAB24_012090</name>
    <name evidence="3" type="ORF">SK91_03313</name>
</gene>
<evidence type="ECO:0000313" key="4">
    <source>
        <dbReference type="EMBL" id="MEC6051234.1"/>
    </source>
</evidence>
<protein>
    <submittedName>
        <fullName evidence="4">AAA family ATPase</fullName>
    </submittedName>
</protein>
<dbReference type="InterPro" id="IPR010982">
    <property type="entry name" value="Lambda_DNA-bd_dom_sf"/>
</dbReference>
<dbReference type="Pfam" id="PF09077">
    <property type="entry name" value="Phage-MuB_C"/>
    <property type="match status" value="1"/>
</dbReference>
<dbReference type="EMBL" id="LEUS01000021">
    <property type="protein sequence ID" value="KLY31024.1"/>
    <property type="molecule type" value="Genomic_DNA"/>
</dbReference>
<dbReference type="GO" id="GO:0016887">
    <property type="term" value="F:ATP hydrolysis activity"/>
    <property type="evidence" value="ECO:0007669"/>
    <property type="project" value="InterPro"/>
</dbReference>
<accession>A0AB35WBF6</accession>
<keyword evidence="5" id="KW-1185">Reference proteome</keyword>
<evidence type="ECO:0000313" key="5">
    <source>
        <dbReference type="Proteomes" id="UP000036305"/>
    </source>
</evidence>
<dbReference type="AlphaFoldDB" id="A0AB35WBF6"/>
<organism evidence="4 6">
    <name type="scientific">Klebsiella michiganensis</name>
    <dbReference type="NCBI Taxonomy" id="1134687"/>
    <lineage>
        <taxon>Bacteria</taxon>
        <taxon>Pseudomonadati</taxon>
        <taxon>Pseudomonadota</taxon>
        <taxon>Gammaproteobacteria</taxon>
        <taxon>Enterobacterales</taxon>
        <taxon>Enterobacteriaceae</taxon>
        <taxon>Klebsiella/Raoultella group</taxon>
        <taxon>Klebsiella</taxon>
    </lineage>
</organism>
<reference evidence="4" key="2">
    <citation type="journal article" date="2023" name="Nat. Commun.">
        <title>Genomic dissection of endemic carbapenem resistance reveals metallo-beta-lactamase dissemination through clonal, plasmid and integron transfer.</title>
        <authorList>
            <person name="Macesic N."/>
            <person name="Hawkey J."/>
            <person name="Vezina B."/>
            <person name="Wisniewski J.A."/>
            <person name="Cottingham H."/>
            <person name="Blakeway L.V."/>
            <person name="Harshegyi T."/>
            <person name="Pragastis K."/>
            <person name="Badoordeen G.Z."/>
            <person name="Dennison A."/>
            <person name="Spelman D.W."/>
            <person name="Jenney A.W.J."/>
            <person name="Peleg A.Y."/>
        </authorList>
    </citation>
    <scope>NUCLEOTIDE SEQUENCE</scope>
    <source>
        <strain evidence="4">CPO078</strain>
    </source>
</reference>
<evidence type="ECO:0000313" key="6">
    <source>
        <dbReference type="Proteomes" id="UP001175817"/>
    </source>
</evidence>
<dbReference type="InterPro" id="IPR009084">
    <property type="entry name" value="B_transpositn_C"/>
</dbReference>
<evidence type="ECO:0000259" key="1">
    <source>
        <dbReference type="Pfam" id="PF09077"/>
    </source>
</evidence>
<dbReference type="RefSeq" id="WP_032751448.1">
    <property type="nucleotide sequence ID" value="NZ_CP089407.1"/>
</dbReference>
<dbReference type="SUPFAM" id="SSF52540">
    <property type="entry name" value="P-loop containing nucleoside triphosphate hydrolases"/>
    <property type="match status" value="1"/>
</dbReference>
<dbReference type="Gene3D" id="1.10.260.40">
    <property type="entry name" value="lambda repressor-like DNA-binding domains"/>
    <property type="match status" value="1"/>
</dbReference>
<evidence type="ECO:0000259" key="2">
    <source>
        <dbReference type="Pfam" id="PF13401"/>
    </source>
</evidence>
<feature type="domain" description="ORC1/DEAH AAA+ ATPase" evidence="2">
    <location>
        <begin position="98"/>
        <end position="209"/>
    </location>
</feature>
<dbReference type="GO" id="GO:0003677">
    <property type="term" value="F:DNA binding"/>
    <property type="evidence" value="ECO:0007669"/>
    <property type="project" value="InterPro"/>
</dbReference>
<name>A0AB35WBF6_9ENTR</name>
<reference evidence="3 5" key="1">
    <citation type="submission" date="2015-06" db="EMBL/GenBank/DDBJ databases">
        <title>The Genome Sequence of None.</title>
        <authorList>
            <consortium name="The Broad Institute Genomics Platform"/>
            <consortium name="The Broad Institute Genome Sequencing Center for Infectious Disease"/>
            <person name="Earl A.M."/>
            <person name="Onderdonk A.B."/>
            <person name="Kirby J."/>
            <person name="Ferraro M.J."/>
            <person name="Huang S."/>
            <person name="Spencer M."/>
            <person name="Fodor A."/>
            <person name="Hooper D."/>
            <person name="Dekker J."/>
            <person name="O'Brien T."/>
            <person name="Quan V."/>
            <person name="Gombosev A."/>
            <person name="Delaney M."/>
            <person name="DuBois A."/>
            <person name="Ernst C."/>
            <person name="Kim D.S."/>
            <person name="Rossman W."/>
            <person name="Gohs F."/>
            <person name="Petruso H."/>
            <person name="Nozar T."/>
            <person name="Mougeot F."/>
            <person name="Manson-McGuire A."/>
            <person name="Young S."/>
            <person name="Abouelleil A."/>
            <person name="Cao P."/>
            <person name="Chapman S.B."/>
            <person name="Griggs A."/>
            <person name="Priest M."/>
            <person name="Shea T."/>
            <person name="Wortman I."/>
            <person name="Wortman J.R."/>
            <person name="Nusbaum C."/>
            <person name="Birren B."/>
        </authorList>
    </citation>
    <scope>NUCLEOTIDE SEQUENCE [LARGE SCALE GENOMIC DNA]</scope>
    <source>
        <strain evidence="3 5">MGH87</strain>
    </source>
</reference>
<dbReference type="Gene3D" id="1.10.1180.10">
    <property type="entry name" value="B transposition protein, C-terminal domain"/>
    <property type="match status" value="1"/>
</dbReference>
<dbReference type="Proteomes" id="UP001175817">
    <property type="component" value="Unassembled WGS sequence"/>
</dbReference>
<feature type="domain" description="B transposition protein C-terminal" evidence="1">
    <location>
        <begin position="226"/>
        <end position="303"/>
    </location>
</feature>
<reference evidence="4" key="3">
    <citation type="submission" date="2024-01" db="EMBL/GenBank/DDBJ databases">
        <authorList>
            <person name="Macesic N."/>
        </authorList>
    </citation>
    <scope>NUCLEOTIDE SEQUENCE</scope>
    <source>
        <strain evidence="4">CPO078</strain>
    </source>
</reference>
<evidence type="ECO:0000313" key="3">
    <source>
        <dbReference type="EMBL" id="KLY31024.1"/>
    </source>
</evidence>
<comment type="caution">
    <text evidence="4">The sequence shown here is derived from an EMBL/GenBank/DDBJ whole genome shotgun (WGS) entry which is preliminary data.</text>
</comment>
<dbReference type="GO" id="GO:0006313">
    <property type="term" value="P:DNA transposition"/>
    <property type="evidence" value="ECO:0007669"/>
    <property type="project" value="InterPro"/>
</dbReference>
<dbReference type="Pfam" id="PF13401">
    <property type="entry name" value="AAA_22"/>
    <property type="match status" value="1"/>
</dbReference>
<dbReference type="EMBL" id="JARTTH020000001">
    <property type="protein sequence ID" value="MEC6051234.1"/>
    <property type="molecule type" value="Genomic_DNA"/>
</dbReference>
<dbReference type="InterPro" id="IPR036733">
    <property type="entry name" value="B_transposit_C_sf"/>
</dbReference>
<dbReference type="PANTHER" id="PTHR35894">
    <property type="entry name" value="GENERAL SECRETION PATHWAY PROTEIN A-RELATED"/>
    <property type="match status" value="1"/>
</dbReference>
<dbReference type="PANTHER" id="PTHR35894:SF5">
    <property type="entry name" value="MU-LIKE PROPHAGE FLUMU DNA TRANSPOSITION PROTEIN B"/>
    <property type="match status" value="1"/>
</dbReference>